<evidence type="ECO:0000313" key="4">
    <source>
        <dbReference type="EMBL" id="DAG01069.1"/>
    </source>
</evidence>
<feature type="transmembrane region" description="Helical" evidence="2">
    <location>
        <begin position="49"/>
        <end position="69"/>
    </location>
</feature>
<feature type="compositionally biased region" description="Low complexity" evidence="1">
    <location>
        <begin position="107"/>
        <end position="140"/>
    </location>
</feature>
<dbReference type="EMBL" id="BK016186">
    <property type="protein sequence ID" value="DAG01069.1"/>
    <property type="molecule type" value="Genomic_DNA"/>
</dbReference>
<keyword evidence="2" id="KW-0812">Transmembrane</keyword>
<dbReference type="InterPro" id="IPR008613">
    <property type="entry name" value="Excalibur_Ca-bd_domain"/>
</dbReference>
<keyword evidence="2" id="KW-0472">Membrane</keyword>
<dbReference type="Pfam" id="PF05901">
    <property type="entry name" value="Excalibur"/>
    <property type="match status" value="1"/>
</dbReference>
<evidence type="ECO:0000256" key="2">
    <source>
        <dbReference type="SAM" id="Phobius"/>
    </source>
</evidence>
<reference evidence="4" key="1">
    <citation type="journal article" date="2021" name="Proc. Natl. Acad. Sci. U.S.A.">
        <title>A Catalog of Tens of Thousands of Viruses from Human Metagenomes Reveals Hidden Associations with Chronic Diseases.</title>
        <authorList>
            <person name="Tisza M.J."/>
            <person name="Buck C.B."/>
        </authorList>
    </citation>
    <scope>NUCLEOTIDE SEQUENCE</scope>
    <source>
        <strain evidence="4">Ct6YY1</strain>
    </source>
</reference>
<accession>A0A8S5V2Y3</accession>
<feature type="transmembrane region" description="Helical" evidence="2">
    <location>
        <begin position="85"/>
        <end position="103"/>
    </location>
</feature>
<protein>
    <submittedName>
        <fullName evidence="4">Choline binding protein</fullName>
    </submittedName>
</protein>
<feature type="transmembrane region" description="Helical" evidence="2">
    <location>
        <begin position="25"/>
        <end position="43"/>
    </location>
</feature>
<organism evidence="4">
    <name type="scientific">Siphoviridae sp. ct6YY1</name>
    <dbReference type="NCBI Taxonomy" id="2825343"/>
    <lineage>
        <taxon>Viruses</taxon>
        <taxon>Duplodnaviria</taxon>
        <taxon>Heunggongvirae</taxon>
        <taxon>Uroviricota</taxon>
        <taxon>Caudoviricetes</taxon>
    </lineage>
</organism>
<proteinExistence type="predicted"/>
<feature type="compositionally biased region" description="Low complexity" evidence="1">
    <location>
        <begin position="186"/>
        <end position="200"/>
    </location>
</feature>
<feature type="domain" description="Excalibur calcium-binding" evidence="3">
    <location>
        <begin position="212"/>
        <end position="235"/>
    </location>
</feature>
<sequence length="239" mass="25434">MTNQSPYSTSTQPTEDKKSPSWKKIISWIGVVFGGLAVITSPWQDGARGTFSGILLGLGILIPSAWFLLHERREANGAEPMKRHWGWVWGAAALLLFLAVLVTPTPETSTLESPATSETSTSSSAPTTTETTSAEPSPSSSEPPAPVEEPDIHDDEDTAVEQAPDEHEEYVPAPEDQPEEQPAPEPVYEQPAPVEEAPQPAGGGGSCADIGHKVYRGDGLYSPKLDRNGDGVGCESYPG</sequence>
<evidence type="ECO:0000259" key="3">
    <source>
        <dbReference type="Pfam" id="PF05901"/>
    </source>
</evidence>
<feature type="region of interest" description="Disordered" evidence="1">
    <location>
        <begin position="107"/>
        <end position="239"/>
    </location>
</feature>
<evidence type="ECO:0000256" key="1">
    <source>
        <dbReference type="SAM" id="MobiDB-lite"/>
    </source>
</evidence>
<feature type="compositionally biased region" description="Acidic residues" evidence="1">
    <location>
        <begin position="148"/>
        <end position="159"/>
    </location>
</feature>
<keyword evidence="2" id="KW-1133">Transmembrane helix</keyword>
<name>A0A8S5V2Y3_9CAUD</name>